<keyword evidence="4" id="KW-1185">Reference proteome</keyword>
<gene>
    <name evidence="3" type="primary">comEA</name>
    <name evidence="3" type="ORF">YM304_21000</name>
</gene>
<organism evidence="3 4">
    <name type="scientific">Ilumatobacter coccineus (strain NBRC 103263 / KCTC 29153 / YM16-304)</name>
    <dbReference type="NCBI Taxonomy" id="1313172"/>
    <lineage>
        <taxon>Bacteria</taxon>
        <taxon>Bacillati</taxon>
        <taxon>Actinomycetota</taxon>
        <taxon>Acidimicrobiia</taxon>
        <taxon>Acidimicrobiales</taxon>
        <taxon>Ilumatobacteraceae</taxon>
        <taxon>Ilumatobacter</taxon>
    </lineage>
</organism>
<dbReference type="GO" id="GO:0015628">
    <property type="term" value="P:protein secretion by the type II secretion system"/>
    <property type="evidence" value="ECO:0007669"/>
    <property type="project" value="TreeGrafter"/>
</dbReference>
<dbReference type="InterPro" id="IPR051675">
    <property type="entry name" value="Endo/Exo/Phosphatase_dom_1"/>
</dbReference>
<dbReference type="RefSeq" id="WP_015441661.1">
    <property type="nucleotide sequence ID" value="NC_020520.1"/>
</dbReference>
<sequence length="232" mass="23415">MEDVPRPIAAPSLVERARDWLNWFGVARLVTSAIATLIVCAGGWWLVRTPTPPTESSLPAATSARSVADTLPPPTAEVAVAESTSPVAVVVHVAGAVERPGVYELDAGSRVEAAIAAAGGASPEADLGALNLAAVVIDGTQIYVPEPGEVPPVAVSVGAEALSGEEAAVGPIDVNRATAAQLETLPGVGPATAAAIITERERNGPFVSVDDLERVPGIGPAKLAGFADQVVT</sequence>
<dbReference type="PANTHER" id="PTHR21180:SF32">
    <property type="entry name" value="ENDONUCLEASE_EXONUCLEASE_PHOSPHATASE FAMILY DOMAIN-CONTAINING PROTEIN 1"/>
    <property type="match status" value="1"/>
</dbReference>
<dbReference type="Gene3D" id="3.10.560.10">
    <property type="entry name" value="Outer membrane lipoprotein wza domain like"/>
    <property type="match status" value="1"/>
</dbReference>
<dbReference type="InterPro" id="IPR019554">
    <property type="entry name" value="Soluble_ligand-bd"/>
</dbReference>
<feature type="domain" description="Soluble ligand binding" evidence="2">
    <location>
        <begin position="90"/>
        <end position="144"/>
    </location>
</feature>
<keyword evidence="1" id="KW-1133">Transmembrane helix</keyword>
<evidence type="ECO:0000259" key="2">
    <source>
        <dbReference type="Pfam" id="PF10531"/>
    </source>
</evidence>
<evidence type="ECO:0000256" key="1">
    <source>
        <dbReference type="SAM" id="Phobius"/>
    </source>
</evidence>
<dbReference type="Pfam" id="PF12836">
    <property type="entry name" value="HHH_3"/>
    <property type="match status" value="1"/>
</dbReference>
<keyword evidence="1" id="KW-0472">Membrane</keyword>
<dbReference type="EMBL" id="AP012057">
    <property type="protein sequence ID" value="BAN02414.1"/>
    <property type="molecule type" value="Genomic_DNA"/>
</dbReference>
<reference evidence="3 4" key="1">
    <citation type="journal article" date="2013" name="Int. J. Syst. Evol. Microbiol.">
        <title>Ilumatobacter nonamiense sp. nov. and Ilumatobacter coccineum sp. nov., isolated from seashore sand.</title>
        <authorList>
            <person name="Matsumoto A."/>
            <person name="Kasai H."/>
            <person name="Matsuo Y."/>
            <person name="Shizuri Y."/>
            <person name="Ichikawa N."/>
            <person name="Fujita N."/>
            <person name="Omura S."/>
            <person name="Takahashi Y."/>
        </authorList>
    </citation>
    <scope>NUCLEOTIDE SEQUENCE [LARGE SCALE GENOMIC DNA]</scope>
    <source>
        <strain evidence="4">NBRC 103263 / KCTC 29153 / YM16-304</strain>
    </source>
</reference>
<dbReference type="GO" id="GO:0015627">
    <property type="term" value="C:type II protein secretion system complex"/>
    <property type="evidence" value="ECO:0007669"/>
    <property type="project" value="TreeGrafter"/>
</dbReference>
<dbReference type="Proteomes" id="UP000011863">
    <property type="component" value="Chromosome"/>
</dbReference>
<dbReference type="SUPFAM" id="SSF47781">
    <property type="entry name" value="RuvA domain 2-like"/>
    <property type="match status" value="1"/>
</dbReference>
<dbReference type="Pfam" id="PF10531">
    <property type="entry name" value="SLBB"/>
    <property type="match status" value="1"/>
</dbReference>
<dbReference type="InterPro" id="IPR010994">
    <property type="entry name" value="RuvA_2-like"/>
</dbReference>
<dbReference type="AlphaFoldDB" id="A0A6C7E338"/>
<evidence type="ECO:0000313" key="3">
    <source>
        <dbReference type="EMBL" id="BAN02414.1"/>
    </source>
</evidence>
<dbReference type="PANTHER" id="PTHR21180">
    <property type="entry name" value="ENDONUCLEASE/EXONUCLEASE/PHOSPHATASE FAMILY DOMAIN-CONTAINING PROTEIN 1"/>
    <property type="match status" value="1"/>
</dbReference>
<dbReference type="Gene3D" id="1.10.150.320">
    <property type="entry name" value="Photosystem II 12 kDa extrinsic protein"/>
    <property type="match status" value="1"/>
</dbReference>
<proteinExistence type="predicted"/>
<evidence type="ECO:0000313" key="4">
    <source>
        <dbReference type="Proteomes" id="UP000011863"/>
    </source>
</evidence>
<name>A0A6C7E338_ILUCY</name>
<keyword evidence="1" id="KW-0812">Transmembrane</keyword>
<feature type="transmembrane region" description="Helical" evidence="1">
    <location>
        <begin position="20"/>
        <end position="47"/>
    </location>
</feature>
<dbReference type="KEGG" id="aym:YM304_21000"/>
<accession>A0A6C7E338</accession>
<protein>
    <submittedName>
        <fullName evidence="3">Putative competence protein ComEA</fullName>
    </submittedName>
</protein>